<keyword evidence="1" id="KW-1133">Transmembrane helix</keyword>
<dbReference type="AlphaFoldDB" id="F0X523"/>
<reference evidence="2" key="1">
    <citation type="submission" date="2011-02" db="EMBL/GenBank/DDBJ databases">
        <title>Construction and analysis of full-length cDNA library of Cryptosporidium parvum.</title>
        <authorList>
            <person name="Yamagishi J."/>
            <person name="Wakaguri H."/>
            <person name="Sugano S."/>
            <person name="Kawano S."/>
            <person name="Fujisaki K."/>
            <person name="Sugimoto C."/>
            <person name="Watanabe J."/>
            <person name="Suzuki Y."/>
            <person name="Kimata I."/>
            <person name="Xuan X."/>
        </authorList>
    </citation>
    <scope>NUCLEOTIDE SEQUENCE</scope>
    <source>
        <strain evidence="2">HNJ-1</strain>
    </source>
</reference>
<evidence type="ECO:0000313" key="2">
    <source>
        <dbReference type="EMBL" id="BAJ77694.1"/>
    </source>
</evidence>
<name>F0X523_CRYPV</name>
<protein>
    <submittedName>
        <fullName evidence="2">Uncharacterized protein</fullName>
    </submittedName>
</protein>
<organism evidence="2">
    <name type="scientific">Cryptosporidium parvum</name>
    <dbReference type="NCBI Taxonomy" id="5807"/>
    <lineage>
        <taxon>Eukaryota</taxon>
        <taxon>Sar</taxon>
        <taxon>Alveolata</taxon>
        <taxon>Apicomplexa</taxon>
        <taxon>Conoidasida</taxon>
        <taxon>Coccidia</taxon>
        <taxon>Eucoccidiorida</taxon>
        <taxon>Eimeriorina</taxon>
        <taxon>Cryptosporidiidae</taxon>
        <taxon>Cryptosporidium</taxon>
    </lineage>
</organism>
<keyword evidence="1" id="KW-0472">Membrane</keyword>
<proteinExistence type="evidence at transcript level"/>
<feature type="transmembrane region" description="Helical" evidence="1">
    <location>
        <begin position="12"/>
        <end position="30"/>
    </location>
</feature>
<sequence length="32" mass="3511">MSCVIVNPDLSLAIILGLYCRLIFCIQVVLST</sequence>
<keyword evidence="1" id="KW-0812">Transmembrane</keyword>
<accession>F0X523</accession>
<dbReference type="EMBL" id="FX115712">
    <property type="protein sequence ID" value="BAJ77815.1"/>
    <property type="molecule type" value="mRNA"/>
</dbReference>
<dbReference type="EMBL" id="FX115591">
    <property type="protein sequence ID" value="BAJ77694.1"/>
    <property type="molecule type" value="mRNA"/>
</dbReference>
<evidence type="ECO:0000256" key="1">
    <source>
        <dbReference type="SAM" id="Phobius"/>
    </source>
</evidence>